<sequence>MSERGQAPAATALPFWRTVRARLLLLALIPTLILLPLLLATTVKNWLDRFDEVLIDKVAGELTIAHQHLAGLLASRGADVAALSASAELAAALGQPSVLADLLERKRGALGFDFLYFVDPDGQITMAPRSGQLADPRRWPVVSAALTGESRTAIDIFVPEDLAGIAPDLAERARLSLVPTTAARPTDRTVEGRGMMVHAAAPADGGALVGGTLLNRNLGFIDEINNLVYPEGSLPGEGQGTATLFLDDVRISTNVRLFEDVRALGTRVSAAVRSRVLDEGAVWLDRAFVVNDWYVSAYEPVIDSFGERVGMLYVGFLETPYREASRTALIEIVVTAGVILAVAVPILLRWARGIFAPLERMNQTIEQVEAGDLGARTGAHGAGDEIGRVSEHLDTLLEQLQDRDRKLRNWAEELERRVLERTADLEKANRELEMTSRQLIVSEKLAAIGEITAGVAHEINNPLAVIQGNLDVVREDLGAHAKPLATEFSLIQEQIQAIHVLVTKLLTLARPEEYADGDIGTEPGQVIRDTLPLVQHILTKSEIRFELDLHPVAQVAMNATELQQVLVNLIVNAVQAMPDGGSLTITAEPAEGAGEGVRIAVTDTGHGMTPEVLQRIFDPFYTTKRSRGTGLGLSISRKIVTRAGGRIDARSVPGEATTFEIVLPAVTAPA</sequence>
<feature type="domain" description="HAMP" evidence="13">
    <location>
        <begin position="352"/>
        <end position="405"/>
    </location>
</feature>
<dbReference type="SUPFAM" id="SSF158472">
    <property type="entry name" value="HAMP domain-like"/>
    <property type="match status" value="1"/>
</dbReference>
<evidence type="ECO:0000256" key="3">
    <source>
        <dbReference type="ARBA" id="ARBA00012438"/>
    </source>
</evidence>
<dbReference type="InterPro" id="IPR003594">
    <property type="entry name" value="HATPase_dom"/>
</dbReference>
<evidence type="ECO:0000256" key="7">
    <source>
        <dbReference type="ARBA" id="ARBA00022692"/>
    </source>
</evidence>
<dbReference type="SUPFAM" id="SSF103190">
    <property type="entry name" value="Sensory domain-like"/>
    <property type="match status" value="1"/>
</dbReference>
<dbReference type="SUPFAM" id="SSF47384">
    <property type="entry name" value="Homodimeric domain of signal transducing histidine kinase"/>
    <property type="match status" value="1"/>
</dbReference>
<keyword evidence="5" id="KW-0597">Phosphoprotein</keyword>
<dbReference type="InterPro" id="IPR036890">
    <property type="entry name" value="HATPase_C_sf"/>
</dbReference>
<feature type="domain" description="Histidine kinase" evidence="12">
    <location>
        <begin position="454"/>
        <end position="667"/>
    </location>
</feature>
<dbReference type="CDD" id="cd00082">
    <property type="entry name" value="HisKA"/>
    <property type="match status" value="1"/>
</dbReference>
<dbReference type="Pfam" id="PF00672">
    <property type="entry name" value="HAMP"/>
    <property type="match status" value="1"/>
</dbReference>
<reference evidence="14 15" key="1">
    <citation type="submission" date="2022-10" db="EMBL/GenBank/DDBJ databases">
        <title>Defluviimonas sp. nov., isolated from ocean surface water.</title>
        <authorList>
            <person name="He W."/>
            <person name="Wang L."/>
            <person name="Zhang D.-F."/>
        </authorList>
    </citation>
    <scope>NUCLEOTIDE SEQUENCE [LARGE SCALE GENOMIC DNA]</scope>
    <source>
        <strain evidence="14 15">WL0075</strain>
    </source>
</reference>
<dbReference type="CDD" id="cd06225">
    <property type="entry name" value="HAMP"/>
    <property type="match status" value="1"/>
</dbReference>
<evidence type="ECO:0000256" key="1">
    <source>
        <dbReference type="ARBA" id="ARBA00000085"/>
    </source>
</evidence>
<comment type="caution">
    <text evidence="14">The sequence shown here is derived from an EMBL/GenBank/DDBJ whole genome shotgun (WGS) entry which is preliminary data.</text>
</comment>
<dbReference type="InterPro" id="IPR003661">
    <property type="entry name" value="HisK_dim/P_dom"/>
</dbReference>
<dbReference type="Gene3D" id="6.10.340.10">
    <property type="match status" value="1"/>
</dbReference>
<comment type="catalytic activity">
    <reaction evidence="1">
        <text>ATP + protein L-histidine = ADP + protein N-phospho-L-histidine.</text>
        <dbReference type="EC" id="2.7.13.3"/>
    </reaction>
</comment>
<dbReference type="EC" id="2.7.13.3" evidence="3"/>
<dbReference type="InterPro" id="IPR036097">
    <property type="entry name" value="HisK_dim/P_sf"/>
</dbReference>
<dbReference type="InterPro" id="IPR005467">
    <property type="entry name" value="His_kinase_dom"/>
</dbReference>
<comment type="subcellular location">
    <subcellularLocation>
        <location evidence="2">Cell membrane</location>
        <topology evidence="2">Multi-pass membrane protein</topology>
    </subcellularLocation>
</comment>
<dbReference type="InterPro" id="IPR033463">
    <property type="entry name" value="sCache_3"/>
</dbReference>
<dbReference type="Gene3D" id="1.10.287.130">
    <property type="match status" value="1"/>
</dbReference>
<keyword evidence="8" id="KW-0418">Kinase</keyword>
<dbReference type="PRINTS" id="PR00344">
    <property type="entry name" value="BCTRLSENSOR"/>
</dbReference>
<dbReference type="SMART" id="SM00388">
    <property type="entry name" value="HisKA"/>
    <property type="match status" value="1"/>
</dbReference>
<dbReference type="SMART" id="SM00304">
    <property type="entry name" value="HAMP"/>
    <property type="match status" value="1"/>
</dbReference>
<dbReference type="Pfam" id="PF02518">
    <property type="entry name" value="HATPase_c"/>
    <property type="match status" value="1"/>
</dbReference>
<dbReference type="RefSeq" id="WP_263721031.1">
    <property type="nucleotide sequence ID" value="NZ_JAOWLA010000005.1"/>
</dbReference>
<dbReference type="InterPro" id="IPR004358">
    <property type="entry name" value="Sig_transdc_His_kin-like_C"/>
</dbReference>
<dbReference type="SUPFAM" id="SSF55874">
    <property type="entry name" value="ATPase domain of HSP90 chaperone/DNA topoisomerase II/histidine kinase"/>
    <property type="match status" value="1"/>
</dbReference>
<dbReference type="Pfam" id="PF17202">
    <property type="entry name" value="sCache_3_3"/>
    <property type="match status" value="1"/>
</dbReference>
<evidence type="ECO:0000256" key="10">
    <source>
        <dbReference type="ARBA" id="ARBA00023136"/>
    </source>
</evidence>
<evidence type="ECO:0000256" key="4">
    <source>
        <dbReference type="ARBA" id="ARBA00022475"/>
    </source>
</evidence>
<organism evidence="14 15">
    <name type="scientific">Albidovulum sediminicola</name>
    <dbReference type="NCBI Taxonomy" id="2984331"/>
    <lineage>
        <taxon>Bacteria</taxon>
        <taxon>Pseudomonadati</taxon>
        <taxon>Pseudomonadota</taxon>
        <taxon>Alphaproteobacteria</taxon>
        <taxon>Rhodobacterales</taxon>
        <taxon>Paracoccaceae</taxon>
        <taxon>Albidovulum</taxon>
    </lineage>
</organism>
<evidence type="ECO:0000259" key="12">
    <source>
        <dbReference type="PROSITE" id="PS50109"/>
    </source>
</evidence>
<name>A0ABT2Z0H7_9RHOB</name>
<dbReference type="InterPro" id="IPR003660">
    <property type="entry name" value="HAMP_dom"/>
</dbReference>
<dbReference type="PROSITE" id="PS50885">
    <property type="entry name" value="HAMP"/>
    <property type="match status" value="1"/>
</dbReference>
<keyword evidence="15" id="KW-1185">Reference proteome</keyword>
<accession>A0ABT2Z0H7</accession>
<keyword evidence="6" id="KW-0808">Transferase</keyword>
<dbReference type="Gene3D" id="3.30.565.10">
    <property type="entry name" value="Histidine kinase-like ATPase, C-terminal domain"/>
    <property type="match status" value="1"/>
</dbReference>
<dbReference type="PROSITE" id="PS50109">
    <property type="entry name" value="HIS_KIN"/>
    <property type="match status" value="1"/>
</dbReference>
<keyword evidence="11" id="KW-0175">Coiled coil</keyword>
<proteinExistence type="predicted"/>
<dbReference type="Pfam" id="PF00512">
    <property type="entry name" value="HisKA"/>
    <property type="match status" value="1"/>
</dbReference>
<keyword evidence="10" id="KW-0472">Membrane</keyword>
<evidence type="ECO:0000313" key="14">
    <source>
        <dbReference type="EMBL" id="MCV2864517.1"/>
    </source>
</evidence>
<protein>
    <recommendedName>
        <fullName evidence="3">histidine kinase</fullName>
        <ecNumber evidence="3">2.7.13.3</ecNumber>
    </recommendedName>
</protein>
<dbReference type="SMART" id="SM00387">
    <property type="entry name" value="HATPase_c"/>
    <property type="match status" value="1"/>
</dbReference>
<evidence type="ECO:0000256" key="8">
    <source>
        <dbReference type="ARBA" id="ARBA00022777"/>
    </source>
</evidence>
<evidence type="ECO:0000256" key="2">
    <source>
        <dbReference type="ARBA" id="ARBA00004651"/>
    </source>
</evidence>
<dbReference type="InterPro" id="IPR029151">
    <property type="entry name" value="Sensor-like_sf"/>
</dbReference>
<feature type="coiled-coil region" evidence="11">
    <location>
        <begin position="393"/>
        <end position="445"/>
    </location>
</feature>
<keyword evidence="4" id="KW-1003">Cell membrane</keyword>
<dbReference type="Proteomes" id="UP001652503">
    <property type="component" value="Unassembled WGS sequence"/>
</dbReference>
<dbReference type="EMBL" id="JAOWLA010000005">
    <property type="protein sequence ID" value="MCV2864517.1"/>
    <property type="molecule type" value="Genomic_DNA"/>
</dbReference>
<evidence type="ECO:0000256" key="9">
    <source>
        <dbReference type="ARBA" id="ARBA00022989"/>
    </source>
</evidence>
<gene>
    <name evidence="14" type="ORF">OE647_07155</name>
</gene>
<evidence type="ECO:0000256" key="11">
    <source>
        <dbReference type="SAM" id="Coils"/>
    </source>
</evidence>
<evidence type="ECO:0000256" key="6">
    <source>
        <dbReference type="ARBA" id="ARBA00022679"/>
    </source>
</evidence>
<keyword evidence="9" id="KW-1133">Transmembrane helix</keyword>
<keyword evidence="7" id="KW-0812">Transmembrane</keyword>
<dbReference type="PANTHER" id="PTHR43065:SF42">
    <property type="entry name" value="TWO-COMPONENT SENSOR PPRA"/>
    <property type="match status" value="1"/>
</dbReference>
<evidence type="ECO:0000313" key="15">
    <source>
        <dbReference type="Proteomes" id="UP001652503"/>
    </source>
</evidence>
<evidence type="ECO:0000256" key="5">
    <source>
        <dbReference type="ARBA" id="ARBA00022553"/>
    </source>
</evidence>
<dbReference type="PANTHER" id="PTHR43065">
    <property type="entry name" value="SENSOR HISTIDINE KINASE"/>
    <property type="match status" value="1"/>
</dbReference>
<evidence type="ECO:0000259" key="13">
    <source>
        <dbReference type="PROSITE" id="PS50885"/>
    </source>
</evidence>